<dbReference type="GO" id="GO:0016020">
    <property type="term" value="C:membrane"/>
    <property type="evidence" value="ECO:0007669"/>
    <property type="project" value="InterPro"/>
</dbReference>
<protein>
    <recommendedName>
        <fullName evidence="4">Heparanase-like protein 3</fullName>
    </recommendedName>
</protein>
<organism evidence="3">
    <name type="scientific">Arundo donax</name>
    <name type="common">Giant reed</name>
    <name type="synonym">Donax arundinaceus</name>
    <dbReference type="NCBI Taxonomy" id="35708"/>
    <lineage>
        <taxon>Eukaryota</taxon>
        <taxon>Viridiplantae</taxon>
        <taxon>Streptophyta</taxon>
        <taxon>Embryophyta</taxon>
        <taxon>Tracheophyta</taxon>
        <taxon>Spermatophyta</taxon>
        <taxon>Magnoliopsida</taxon>
        <taxon>Liliopsida</taxon>
        <taxon>Poales</taxon>
        <taxon>Poaceae</taxon>
        <taxon>PACMAD clade</taxon>
        <taxon>Arundinoideae</taxon>
        <taxon>Arundineae</taxon>
        <taxon>Arundo</taxon>
    </lineage>
</organism>
<comment type="similarity">
    <text evidence="1">Belongs to the glycosyl hydrolase 79 family.</text>
</comment>
<dbReference type="SUPFAM" id="SSF51445">
    <property type="entry name" value="(Trans)glycosidases"/>
    <property type="match status" value="1"/>
</dbReference>
<reference evidence="3" key="2">
    <citation type="journal article" date="2015" name="Data Brief">
        <title>Shoot transcriptome of the giant reed, Arundo donax.</title>
        <authorList>
            <person name="Barrero R.A."/>
            <person name="Guerrero F.D."/>
            <person name="Moolhuijzen P."/>
            <person name="Goolsby J.A."/>
            <person name="Tidwell J."/>
            <person name="Bellgard S.E."/>
            <person name="Bellgard M.I."/>
        </authorList>
    </citation>
    <scope>NUCLEOTIDE SEQUENCE</scope>
    <source>
        <tissue evidence="3">Shoot tissue taken approximately 20 cm above the soil surface</tissue>
    </source>
</reference>
<feature type="chain" id="PRO_5002044487" description="Heparanase-like protein 3" evidence="2">
    <location>
        <begin position="25"/>
        <end position="212"/>
    </location>
</feature>
<reference evidence="3" key="1">
    <citation type="submission" date="2014-09" db="EMBL/GenBank/DDBJ databases">
        <authorList>
            <person name="Magalhaes I.L.F."/>
            <person name="Oliveira U."/>
            <person name="Santos F.R."/>
            <person name="Vidigal T.H.D.A."/>
            <person name="Brescovit A.D."/>
            <person name="Santos A.J."/>
        </authorList>
    </citation>
    <scope>NUCLEOTIDE SEQUENCE</scope>
    <source>
        <tissue evidence="3">Shoot tissue taken approximately 20 cm above the soil surface</tissue>
    </source>
</reference>
<dbReference type="InterPro" id="IPR005199">
    <property type="entry name" value="Glyco_hydro_79"/>
</dbReference>
<name>A0A0A9CJU9_ARUDO</name>
<dbReference type="GO" id="GO:0009505">
    <property type="term" value="C:plant-type cell wall"/>
    <property type="evidence" value="ECO:0007669"/>
    <property type="project" value="TreeGrafter"/>
</dbReference>
<feature type="signal peptide" evidence="2">
    <location>
        <begin position="1"/>
        <end position="24"/>
    </location>
</feature>
<dbReference type="AlphaFoldDB" id="A0A0A9CJU9"/>
<dbReference type="GO" id="GO:0004566">
    <property type="term" value="F:beta-glucuronidase activity"/>
    <property type="evidence" value="ECO:0007669"/>
    <property type="project" value="TreeGrafter"/>
</dbReference>
<evidence type="ECO:0008006" key="4">
    <source>
        <dbReference type="Google" id="ProtNLM"/>
    </source>
</evidence>
<keyword evidence="2" id="KW-0732">Signal</keyword>
<dbReference type="Pfam" id="PF03662">
    <property type="entry name" value="Glyco_hydro_79n"/>
    <property type="match status" value="1"/>
</dbReference>
<proteinExistence type="inferred from homology"/>
<dbReference type="InterPro" id="IPR017853">
    <property type="entry name" value="GH"/>
</dbReference>
<dbReference type="PANTHER" id="PTHR14363:SF17">
    <property type="entry name" value="HEPARANASE-LIKE PROTEIN 3"/>
    <property type="match status" value="1"/>
</dbReference>
<accession>A0A0A9CJU9</accession>
<evidence type="ECO:0000313" key="3">
    <source>
        <dbReference type="EMBL" id="JAD74728.1"/>
    </source>
</evidence>
<sequence>MAAGLLLKMVGFCVWALFWLGGSATVSTGAGSAFAGGDAVVVDARSAVAVTDEDFVCATLDWWPPDKCDYGTCAWGNASLLNLNLSNKILLNAVKAFSPLKLRLGGSLQDMLIYDTGKPRQPCTPFMKNTSAMFGFSQGCLPLHRWDELNAFFKESGARIIFGLNALNGRVPMPDGSLGGPWNYTNAASFIRYTVNKGYDIHGWELGKLSVT</sequence>
<dbReference type="Gene3D" id="3.20.20.80">
    <property type="entry name" value="Glycosidases"/>
    <property type="match status" value="1"/>
</dbReference>
<evidence type="ECO:0000256" key="1">
    <source>
        <dbReference type="ARBA" id="ARBA00009800"/>
    </source>
</evidence>
<dbReference type="EMBL" id="GBRH01223167">
    <property type="protein sequence ID" value="JAD74728.1"/>
    <property type="molecule type" value="Transcribed_RNA"/>
</dbReference>
<evidence type="ECO:0000256" key="2">
    <source>
        <dbReference type="SAM" id="SignalP"/>
    </source>
</evidence>
<dbReference type="PANTHER" id="PTHR14363">
    <property type="entry name" value="HEPARANASE-RELATED"/>
    <property type="match status" value="1"/>
</dbReference>